<evidence type="ECO:0008006" key="10">
    <source>
        <dbReference type="Google" id="ProtNLM"/>
    </source>
</evidence>
<evidence type="ECO:0000256" key="7">
    <source>
        <dbReference type="ARBA" id="ARBA00023136"/>
    </source>
</evidence>
<proteinExistence type="inferred from homology"/>
<keyword evidence="4" id="KW-0808">Transferase</keyword>
<evidence type="ECO:0000256" key="6">
    <source>
        <dbReference type="ARBA" id="ARBA00022989"/>
    </source>
</evidence>
<keyword evidence="5" id="KW-0812">Transmembrane</keyword>
<dbReference type="InterPro" id="IPR008166">
    <property type="entry name" value="Glyco_transf_92"/>
</dbReference>
<gene>
    <name evidence="8" type="ORF">HJC23_008429</name>
</gene>
<keyword evidence="3" id="KW-0328">Glycosyltransferase</keyword>
<dbReference type="GO" id="GO:0016020">
    <property type="term" value="C:membrane"/>
    <property type="evidence" value="ECO:0007669"/>
    <property type="project" value="UniProtKB-SubCell"/>
</dbReference>
<comment type="similarity">
    <text evidence="2">Belongs to the glycosyltransferase 92 family.</text>
</comment>
<accession>A0ABD3PWW2</accession>
<comment type="subcellular location">
    <subcellularLocation>
        <location evidence="1">Membrane</location>
        <topology evidence="1">Single-pass membrane protein</topology>
    </subcellularLocation>
</comment>
<keyword evidence="9" id="KW-1185">Reference proteome</keyword>
<protein>
    <recommendedName>
        <fullName evidence="10">Glycosyltransferase family 92 protein</fullName>
    </recommendedName>
</protein>
<evidence type="ECO:0000256" key="1">
    <source>
        <dbReference type="ARBA" id="ARBA00004167"/>
    </source>
</evidence>
<evidence type="ECO:0000313" key="8">
    <source>
        <dbReference type="EMBL" id="KAL3792507.1"/>
    </source>
</evidence>
<name>A0ABD3PWW2_9STRA</name>
<dbReference type="AlphaFoldDB" id="A0ABD3PWW2"/>
<organism evidence="8 9">
    <name type="scientific">Cyclotella cryptica</name>
    <dbReference type="NCBI Taxonomy" id="29204"/>
    <lineage>
        <taxon>Eukaryota</taxon>
        <taxon>Sar</taxon>
        <taxon>Stramenopiles</taxon>
        <taxon>Ochrophyta</taxon>
        <taxon>Bacillariophyta</taxon>
        <taxon>Coscinodiscophyceae</taxon>
        <taxon>Thalassiosirophycidae</taxon>
        <taxon>Stephanodiscales</taxon>
        <taxon>Stephanodiscaceae</taxon>
        <taxon>Cyclotella</taxon>
    </lineage>
</organism>
<sequence>MQLRMFEYGQKLKSCNDLPAKLPVDRGFGNHATSNVNNRLTYASGHLDVWEEAKEGCPVNADPFLPWVHDLFPDKTGSVVHFIAQNKRRCNSGKLHIADILALQPQVTIMQPVSVQRIDEATALKLAPELWSPSDGSFNSTRYRLASHEESDADAMFTRFICRFRAMDFSQSPPNLVNVGETLSTYPYNYEFVNYRKDLGDLSMLTPKGKDNPMFWLSQLRFDCPIPDNGDLRSAIASGDAVLSDGTPSVYVDVVPIRTAPRYGKEMSYFTPAMAGDRLDQFFDKLEFSGLMKTNLAYTEDPRTLDRAENHPERLMKNGFDPWLFWGNRHVLPRIEASGRYENFPVCRHPGVGYTSPDDTSITKAEATVSKKHKLTACLWAAASFTTRGNAEAVSNTQSRLIEWIEFHLMVGFDHIYVYDNSGAHTDEIDLESTLFPRFLDSEVTRIDWPSRVCNNNIPAHENTGERSSQYAAENSCRARYGPYTEWMASFDTDEYLIPMGEYNSMVDVVDDAMKDGTQILTFRSTRASPIYSFMEPFHEHKMCGEESDPKCLRVKDDVLFAEAYNCDFDKSPKPEWSDRAKKQLYRPEYVATHYVHYATVTKGLLQTKDEATRNGLSWTPAFHESRKVDRITDEINQAVMLHTKTTVPEYTVDWQERCRYGVKNKFGENCRVGFPWPDNDVGLEKADADGFGYNCFTNQKLNDLWIPKLRDAMKKRNARVASLPPGAFTVVKKVKSSIKFCGFCKYKEASFDCNQRAAYLVKKNKITESEAKELLLAEGNCKPQ</sequence>
<evidence type="ECO:0000256" key="2">
    <source>
        <dbReference type="ARBA" id="ARBA00007647"/>
    </source>
</evidence>
<dbReference type="Pfam" id="PF01697">
    <property type="entry name" value="Glyco_transf_92"/>
    <property type="match status" value="1"/>
</dbReference>
<comment type="caution">
    <text evidence="8">The sequence shown here is derived from an EMBL/GenBank/DDBJ whole genome shotgun (WGS) entry which is preliminary data.</text>
</comment>
<evidence type="ECO:0000256" key="4">
    <source>
        <dbReference type="ARBA" id="ARBA00022679"/>
    </source>
</evidence>
<keyword evidence="7" id="KW-0472">Membrane</keyword>
<dbReference type="PANTHER" id="PTHR21461:SF69">
    <property type="entry name" value="GLYCOSYLTRANSFERASE FAMILY 92 PROTEIN"/>
    <property type="match status" value="1"/>
</dbReference>
<reference evidence="8 9" key="1">
    <citation type="journal article" date="2020" name="G3 (Bethesda)">
        <title>Improved Reference Genome for Cyclotella cryptica CCMP332, a Model for Cell Wall Morphogenesis, Salinity Adaptation, and Lipid Production in Diatoms (Bacillariophyta).</title>
        <authorList>
            <person name="Roberts W.R."/>
            <person name="Downey K.M."/>
            <person name="Ruck E.C."/>
            <person name="Traller J.C."/>
            <person name="Alverson A.J."/>
        </authorList>
    </citation>
    <scope>NUCLEOTIDE SEQUENCE [LARGE SCALE GENOMIC DNA]</scope>
    <source>
        <strain evidence="8 9">CCMP332</strain>
    </source>
</reference>
<dbReference type="GO" id="GO:0016757">
    <property type="term" value="F:glycosyltransferase activity"/>
    <property type="evidence" value="ECO:0007669"/>
    <property type="project" value="UniProtKB-KW"/>
</dbReference>
<keyword evidence="6" id="KW-1133">Transmembrane helix</keyword>
<dbReference type="Proteomes" id="UP001516023">
    <property type="component" value="Unassembled WGS sequence"/>
</dbReference>
<evidence type="ECO:0000256" key="3">
    <source>
        <dbReference type="ARBA" id="ARBA00022676"/>
    </source>
</evidence>
<evidence type="ECO:0000256" key="5">
    <source>
        <dbReference type="ARBA" id="ARBA00022692"/>
    </source>
</evidence>
<dbReference type="EMBL" id="JABMIG020000101">
    <property type="protein sequence ID" value="KAL3792507.1"/>
    <property type="molecule type" value="Genomic_DNA"/>
</dbReference>
<evidence type="ECO:0000313" key="9">
    <source>
        <dbReference type="Proteomes" id="UP001516023"/>
    </source>
</evidence>
<dbReference type="PANTHER" id="PTHR21461">
    <property type="entry name" value="GLYCOSYLTRANSFERASE FAMILY 92 PROTEIN"/>
    <property type="match status" value="1"/>
</dbReference>